<feature type="signal peptide" evidence="1">
    <location>
        <begin position="1"/>
        <end position="29"/>
    </location>
</feature>
<dbReference type="EMBL" id="CAKOAT010180710">
    <property type="protein sequence ID" value="CAH8353299.1"/>
    <property type="molecule type" value="Genomic_DNA"/>
</dbReference>
<sequence length="81" mass="9324">MAKTLNTMCFTTLLLVVLLISTEISKSEANSNCNQFLGEAPVHPCKERACKKVCREHYYNSCKGECEKHDYEEHCHCYGKY</sequence>
<name>A0ABC8K559_ERUVS</name>
<accession>A0ABC8K559</accession>
<protein>
    <submittedName>
        <fullName evidence="2">Uncharacterized protein</fullName>
    </submittedName>
</protein>
<keyword evidence="1" id="KW-0732">Signal</keyword>
<reference evidence="2 3" key="1">
    <citation type="submission" date="2022-03" db="EMBL/GenBank/DDBJ databases">
        <authorList>
            <person name="Macdonald S."/>
            <person name="Ahmed S."/>
            <person name="Newling K."/>
        </authorList>
    </citation>
    <scope>NUCLEOTIDE SEQUENCE [LARGE SCALE GENOMIC DNA]</scope>
</reference>
<organism evidence="2 3">
    <name type="scientific">Eruca vesicaria subsp. sativa</name>
    <name type="common">Garden rocket</name>
    <name type="synonym">Eruca sativa</name>
    <dbReference type="NCBI Taxonomy" id="29727"/>
    <lineage>
        <taxon>Eukaryota</taxon>
        <taxon>Viridiplantae</taxon>
        <taxon>Streptophyta</taxon>
        <taxon>Embryophyta</taxon>
        <taxon>Tracheophyta</taxon>
        <taxon>Spermatophyta</taxon>
        <taxon>Magnoliopsida</taxon>
        <taxon>eudicotyledons</taxon>
        <taxon>Gunneridae</taxon>
        <taxon>Pentapetalae</taxon>
        <taxon>rosids</taxon>
        <taxon>malvids</taxon>
        <taxon>Brassicales</taxon>
        <taxon>Brassicaceae</taxon>
        <taxon>Brassiceae</taxon>
        <taxon>Eruca</taxon>
    </lineage>
</organism>
<dbReference type="Proteomes" id="UP001642260">
    <property type="component" value="Unassembled WGS sequence"/>
</dbReference>
<gene>
    <name evidence="2" type="ORF">ERUC_LOCUS19054</name>
</gene>
<evidence type="ECO:0000313" key="2">
    <source>
        <dbReference type="EMBL" id="CAH8353299.1"/>
    </source>
</evidence>
<feature type="chain" id="PRO_5044802024" evidence="1">
    <location>
        <begin position="30"/>
        <end position="81"/>
    </location>
</feature>
<dbReference type="AlphaFoldDB" id="A0ABC8K559"/>
<evidence type="ECO:0000256" key="1">
    <source>
        <dbReference type="SAM" id="SignalP"/>
    </source>
</evidence>
<comment type="caution">
    <text evidence="2">The sequence shown here is derived from an EMBL/GenBank/DDBJ whole genome shotgun (WGS) entry which is preliminary data.</text>
</comment>
<proteinExistence type="predicted"/>
<keyword evidence="3" id="KW-1185">Reference proteome</keyword>
<evidence type="ECO:0000313" key="3">
    <source>
        <dbReference type="Proteomes" id="UP001642260"/>
    </source>
</evidence>